<reference evidence="1 2" key="1">
    <citation type="submission" date="2020-06" db="EMBL/GenBank/DDBJ databases">
        <title>Oricola thermophila sp. nov. isolated from a tidal sediments.</title>
        <authorList>
            <person name="Kwon K.K."/>
            <person name="Yang S.-H."/>
            <person name="Park M.-J."/>
        </authorList>
    </citation>
    <scope>NUCLEOTIDE SEQUENCE [LARGE SCALE GENOMIC DNA]</scope>
    <source>
        <strain evidence="1 2">MEBiC13590</strain>
    </source>
</reference>
<sequence>MKSYSPSLADLRAAANQSTPAQIALEWLIATDFEELHKLVERAIDWISQEMSKTCHLRQERSEDQISIDFVGMLKSMGLNAAHDTQYGGHCDIIVEGRNEFLWIGEAKIHSSYSWLEKGMHQLSTRYSTGLQGQDTGEILIYTYDKRLDRILKAWRERLIELVPDIEVDEIDMEKLIFRSTHIHENTGRLFRVRHKGITLHFDPKA</sequence>
<dbReference type="Proteomes" id="UP000509367">
    <property type="component" value="Chromosome"/>
</dbReference>
<keyword evidence="2" id="KW-1185">Reference proteome</keyword>
<dbReference type="RefSeq" id="WP_175277369.1">
    <property type="nucleotide sequence ID" value="NZ_CP054836.1"/>
</dbReference>
<gene>
    <name evidence="1" type="ORF">HTY61_13940</name>
</gene>
<dbReference type="EMBL" id="CP054836">
    <property type="protein sequence ID" value="QKV19477.1"/>
    <property type="molecule type" value="Genomic_DNA"/>
</dbReference>
<accession>A0A6N1VKK7</accession>
<name>A0A6N1VKK7_9HYPH</name>
<dbReference type="AlphaFoldDB" id="A0A6N1VKK7"/>
<evidence type="ECO:0000313" key="2">
    <source>
        <dbReference type="Proteomes" id="UP000509367"/>
    </source>
</evidence>
<dbReference type="KEGG" id="orm:HTY61_13940"/>
<proteinExistence type="predicted"/>
<organism evidence="1 2">
    <name type="scientific">Oricola thermophila</name>
    <dbReference type="NCBI Taxonomy" id="2742145"/>
    <lineage>
        <taxon>Bacteria</taxon>
        <taxon>Pseudomonadati</taxon>
        <taxon>Pseudomonadota</taxon>
        <taxon>Alphaproteobacteria</taxon>
        <taxon>Hyphomicrobiales</taxon>
        <taxon>Ahrensiaceae</taxon>
        <taxon>Oricola</taxon>
    </lineage>
</organism>
<protein>
    <submittedName>
        <fullName evidence="1">Uncharacterized protein</fullName>
    </submittedName>
</protein>
<evidence type="ECO:0000313" key="1">
    <source>
        <dbReference type="EMBL" id="QKV19477.1"/>
    </source>
</evidence>